<proteinExistence type="predicted"/>
<evidence type="ECO:0000313" key="1">
    <source>
        <dbReference type="EMBL" id="UPK92926.1"/>
    </source>
</evidence>
<name>A0ACD3YVK2_FUSSC</name>
<accession>A0ACD3YVK2</accession>
<gene>
    <name evidence="1" type="ORF">LCI18_003861</name>
</gene>
<organism evidence="1 2">
    <name type="scientific">Fusarium solani subsp. cucurbitae</name>
    <name type="common">Neocosmosporum cucurbitae</name>
    <dbReference type="NCBI Taxonomy" id="2747967"/>
    <lineage>
        <taxon>Eukaryota</taxon>
        <taxon>Fungi</taxon>
        <taxon>Dikarya</taxon>
        <taxon>Ascomycota</taxon>
        <taxon>Pezizomycotina</taxon>
        <taxon>Sordariomycetes</taxon>
        <taxon>Hypocreomycetidae</taxon>
        <taxon>Hypocreales</taxon>
        <taxon>Nectriaceae</taxon>
        <taxon>Fusarium</taxon>
        <taxon>Fusarium solani species complex</taxon>
    </lineage>
</organism>
<reference evidence="1" key="1">
    <citation type="submission" date="2021-11" db="EMBL/GenBank/DDBJ databases">
        <title>Fusarium solani-melongenae Genome sequencing and assembly.</title>
        <authorList>
            <person name="Xie S."/>
            <person name="Huang L."/>
            <person name="Zhang X."/>
        </authorList>
    </citation>
    <scope>NUCLEOTIDE SEQUENCE</scope>
    <source>
        <strain evidence="1">CRI 24-3</strain>
    </source>
</reference>
<dbReference type="Proteomes" id="UP000830768">
    <property type="component" value="Chromosome 3"/>
</dbReference>
<keyword evidence="2" id="KW-1185">Reference proteome</keyword>
<protein>
    <submittedName>
        <fullName evidence="1">Uncharacterized protein</fullName>
    </submittedName>
</protein>
<sequence length="546" mass="61156">MESALRRLRDPVSDSQSREDLVEDDDLDCDSLTDTGDPWSADNSISNKSEHNQGSVVTSSDDEAESFDDDETETMEGLPTLTDYTQERDRPPLERIITSKLGEFVRNVGEGAQWMREHEDRGPYRSQVFAKLPERLLWDSLVEPIIEELQQHGIIITPELFLQQLDQQYLEGTNSCTDDPARWTILNSLFATAILHRTTNESLALASQSAWSYFKNAFSIFPELITRGRDVSACEALLAMTAFTQCTADAQITLQLSAAACRLVQTLGLHRRDFYGSLDASTAQRHQRIFWATYVLEVEMMDKYGCGSGLVCGETPVELPLMCSSSSCAALQACKCSHLLWWRSELAIIQRRIHDQFDPERSVYPSSDELIRAVVLINGQLLAWKGGLPEDMLAETYHLVPNFNIAMALLLYSFHNSVSRLHMVLVHSKVADEPNLASRAPQTEPIARMGRDACTASARAMINITNNLASEPFCQQWGSLCYPLSAVFVLLLAVLDDPGSVTAQDDVDRMGDFVGFLERLGSDGCDVNMLRGLLRRQTIRKTLRQQ</sequence>
<evidence type="ECO:0000313" key="2">
    <source>
        <dbReference type="Proteomes" id="UP000830768"/>
    </source>
</evidence>
<dbReference type="EMBL" id="CP090032">
    <property type="protein sequence ID" value="UPK92926.1"/>
    <property type="molecule type" value="Genomic_DNA"/>
</dbReference>